<sequence length="186" mass="19043">MPAEDIGALPPKPQVPLPSLPQPSRAPGPLAASPAPPGSASSGPSTDENSSEADSSEADAADAFVQQGLASWYGARFHRRRTASGERFDMNEFTAAHRTLPFGTRVCVRSLVTGRSVQVRINDRGPHSPGRIIDVSRAAAGALGLLGLGTKPVVVSQAPDNAAAPCPEASASSLSESRPSSPADGE</sequence>
<dbReference type="InterPro" id="IPR034718">
    <property type="entry name" value="RlpA"/>
</dbReference>
<evidence type="ECO:0000259" key="6">
    <source>
        <dbReference type="Pfam" id="PF03330"/>
    </source>
</evidence>
<dbReference type="GO" id="GO:0008932">
    <property type="term" value="F:lytic endotransglycosylase activity"/>
    <property type="evidence" value="ECO:0007669"/>
    <property type="project" value="UniProtKB-UniRule"/>
</dbReference>
<evidence type="ECO:0000256" key="4">
    <source>
        <dbReference type="RuleBase" id="RU003495"/>
    </source>
</evidence>
<keyword evidence="8" id="KW-1185">Reference proteome</keyword>
<dbReference type="Pfam" id="PF03330">
    <property type="entry name" value="DPBB_1"/>
    <property type="match status" value="1"/>
</dbReference>
<dbReference type="InterPro" id="IPR012997">
    <property type="entry name" value="RplA"/>
</dbReference>
<dbReference type="GO" id="GO:0071555">
    <property type="term" value="P:cell wall organization"/>
    <property type="evidence" value="ECO:0007669"/>
    <property type="project" value="UniProtKB-KW"/>
</dbReference>
<evidence type="ECO:0000256" key="3">
    <source>
        <dbReference type="HAMAP-Rule" id="MF_02071"/>
    </source>
</evidence>
<dbReference type="EMBL" id="FMZC01000014">
    <property type="protein sequence ID" value="SDE25139.1"/>
    <property type="molecule type" value="Genomic_DNA"/>
</dbReference>
<reference evidence="7 8" key="1">
    <citation type="submission" date="2016-10" db="EMBL/GenBank/DDBJ databases">
        <authorList>
            <person name="de Groot N.N."/>
        </authorList>
    </citation>
    <scope>NUCLEOTIDE SEQUENCE [LARGE SCALE GENOMIC DNA]</scope>
    <source>
        <strain evidence="7 8">DSM 16619</strain>
    </source>
</reference>
<dbReference type="HAMAP" id="MF_02071">
    <property type="entry name" value="RlpA"/>
    <property type="match status" value="1"/>
</dbReference>
<evidence type="ECO:0000256" key="2">
    <source>
        <dbReference type="ARBA" id="ARBA00023316"/>
    </source>
</evidence>
<dbReference type="RefSeq" id="WP_245711456.1">
    <property type="nucleotide sequence ID" value="NZ_FMZC01000014.1"/>
</dbReference>
<evidence type="ECO:0000313" key="7">
    <source>
        <dbReference type="EMBL" id="SDE25139.1"/>
    </source>
</evidence>
<comment type="function">
    <text evidence="3">Lytic transglycosylase with a strong preference for naked glycan strands that lack stem peptides.</text>
</comment>
<gene>
    <name evidence="3" type="primary">rlpA</name>
    <name evidence="7" type="ORF">SAMN05192589_11438</name>
</gene>
<dbReference type="Proteomes" id="UP000198781">
    <property type="component" value="Unassembled WGS sequence"/>
</dbReference>
<evidence type="ECO:0000256" key="1">
    <source>
        <dbReference type="ARBA" id="ARBA00023239"/>
    </source>
</evidence>
<feature type="compositionally biased region" description="Low complexity" evidence="5">
    <location>
        <begin position="27"/>
        <end position="48"/>
    </location>
</feature>
<dbReference type="NCBIfam" id="TIGR00413">
    <property type="entry name" value="rlpA"/>
    <property type="match status" value="1"/>
</dbReference>
<evidence type="ECO:0000256" key="5">
    <source>
        <dbReference type="SAM" id="MobiDB-lite"/>
    </source>
</evidence>
<dbReference type="AlphaFoldDB" id="A0A1G7BDM0"/>
<feature type="region of interest" description="Disordered" evidence="5">
    <location>
        <begin position="1"/>
        <end position="59"/>
    </location>
</feature>
<feature type="region of interest" description="Disordered" evidence="5">
    <location>
        <begin position="159"/>
        <end position="186"/>
    </location>
</feature>
<dbReference type="PANTHER" id="PTHR34183:SF1">
    <property type="entry name" value="ENDOLYTIC PEPTIDOGLYCAN TRANSGLYCOSYLASE RLPA"/>
    <property type="match status" value="1"/>
</dbReference>
<dbReference type="CDD" id="cd22268">
    <property type="entry name" value="DPBB_RlpA-like"/>
    <property type="match status" value="1"/>
</dbReference>
<accession>A0A1G7BDM0</accession>
<dbReference type="PANTHER" id="PTHR34183">
    <property type="entry name" value="ENDOLYTIC PEPTIDOGLYCAN TRANSGLYCOSYLASE RLPA"/>
    <property type="match status" value="1"/>
</dbReference>
<protein>
    <recommendedName>
        <fullName evidence="3">Endolytic peptidoglycan transglycosylase RlpA</fullName>
        <ecNumber evidence="3">4.2.2.-</ecNumber>
    </recommendedName>
</protein>
<dbReference type="STRING" id="187868.SAMN05192589_11438"/>
<dbReference type="Gene3D" id="2.40.40.10">
    <property type="entry name" value="RlpA-like domain"/>
    <property type="match status" value="1"/>
</dbReference>
<dbReference type="GO" id="GO:0000270">
    <property type="term" value="P:peptidoglycan metabolic process"/>
    <property type="evidence" value="ECO:0007669"/>
    <property type="project" value="UniProtKB-UniRule"/>
</dbReference>
<name>A0A1G7BDM0_9BURK</name>
<evidence type="ECO:0000313" key="8">
    <source>
        <dbReference type="Proteomes" id="UP000198781"/>
    </source>
</evidence>
<proteinExistence type="inferred from homology"/>
<feature type="domain" description="RlpA-like protein double-psi beta-barrel" evidence="6">
    <location>
        <begin position="66"/>
        <end position="154"/>
    </location>
</feature>
<keyword evidence="2 3" id="KW-0961">Cell wall biogenesis/degradation</keyword>
<feature type="compositionally biased region" description="Low complexity" evidence="5">
    <location>
        <begin position="162"/>
        <end position="186"/>
    </location>
</feature>
<dbReference type="EC" id="4.2.2.-" evidence="3"/>
<keyword evidence="7" id="KW-0449">Lipoprotein</keyword>
<organism evidence="7 8">
    <name type="scientific">Paracidovorax valerianellae</name>
    <dbReference type="NCBI Taxonomy" id="187868"/>
    <lineage>
        <taxon>Bacteria</taxon>
        <taxon>Pseudomonadati</taxon>
        <taxon>Pseudomonadota</taxon>
        <taxon>Betaproteobacteria</taxon>
        <taxon>Burkholderiales</taxon>
        <taxon>Comamonadaceae</taxon>
        <taxon>Paracidovorax</taxon>
    </lineage>
</organism>
<comment type="similarity">
    <text evidence="3 4">Belongs to the RlpA family.</text>
</comment>
<dbReference type="SUPFAM" id="SSF50685">
    <property type="entry name" value="Barwin-like endoglucanases"/>
    <property type="match status" value="1"/>
</dbReference>
<keyword evidence="1 3" id="KW-0456">Lyase</keyword>
<feature type="compositionally biased region" description="Acidic residues" evidence="5">
    <location>
        <begin position="49"/>
        <end position="59"/>
    </location>
</feature>
<feature type="compositionally biased region" description="Pro residues" evidence="5">
    <location>
        <begin position="10"/>
        <end position="26"/>
    </location>
</feature>
<dbReference type="InterPro" id="IPR009009">
    <property type="entry name" value="RlpA-like_DPBB"/>
</dbReference>
<dbReference type="InterPro" id="IPR036908">
    <property type="entry name" value="RlpA-like_sf"/>
</dbReference>